<organism evidence="2 3">
    <name type="scientific">Spelaeicoccus albus</name>
    <dbReference type="NCBI Taxonomy" id="1280376"/>
    <lineage>
        <taxon>Bacteria</taxon>
        <taxon>Bacillati</taxon>
        <taxon>Actinomycetota</taxon>
        <taxon>Actinomycetes</taxon>
        <taxon>Micrococcales</taxon>
        <taxon>Brevibacteriaceae</taxon>
        <taxon>Spelaeicoccus</taxon>
    </lineage>
</organism>
<dbReference type="RefSeq" id="WP_179429171.1">
    <property type="nucleotide sequence ID" value="NZ_JACBZP010000001.1"/>
</dbReference>
<reference evidence="2 3" key="1">
    <citation type="submission" date="2020-07" db="EMBL/GenBank/DDBJ databases">
        <title>Sequencing the genomes of 1000 actinobacteria strains.</title>
        <authorList>
            <person name="Klenk H.-P."/>
        </authorList>
    </citation>
    <scope>NUCLEOTIDE SEQUENCE [LARGE SCALE GENOMIC DNA]</scope>
    <source>
        <strain evidence="2 3">DSM 26341</strain>
    </source>
</reference>
<proteinExistence type="predicted"/>
<sequence>MKKFAASLLLAGALSLAAVGVGSAVSATSPDSTQGSIAIGWWPTTSAVGQGIGL</sequence>
<evidence type="ECO:0000313" key="2">
    <source>
        <dbReference type="EMBL" id="NYI68893.1"/>
    </source>
</evidence>
<keyword evidence="1" id="KW-0732">Signal</keyword>
<dbReference type="Proteomes" id="UP000539111">
    <property type="component" value="Unassembled WGS sequence"/>
</dbReference>
<dbReference type="EMBL" id="JACBZP010000001">
    <property type="protein sequence ID" value="NYI68893.1"/>
    <property type="molecule type" value="Genomic_DNA"/>
</dbReference>
<protein>
    <submittedName>
        <fullName evidence="2">Putative low-complexity protein</fullName>
    </submittedName>
</protein>
<dbReference type="AlphaFoldDB" id="A0A7Z0D4T8"/>
<evidence type="ECO:0000256" key="1">
    <source>
        <dbReference type="SAM" id="SignalP"/>
    </source>
</evidence>
<evidence type="ECO:0000313" key="3">
    <source>
        <dbReference type="Proteomes" id="UP000539111"/>
    </source>
</evidence>
<accession>A0A7Z0D4T8</accession>
<name>A0A7Z0D4T8_9MICO</name>
<gene>
    <name evidence="2" type="ORF">BJY26_003199</name>
</gene>
<feature type="signal peptide" evidence="1">
    <location>
        <begin position="1"/>
        <end position="17"/>
    </location>
</feature>
<feature type="chain" id="PRO_5038691363" evidence="1">
    <location>
        <begin position="18"/>
        <end position="54"/>
    </location>
</feature>
<keyword evidence="3" id="KW-1185">Reference proteome</keyword>
<comment type="caution">
    <text evidence="2">The sequence shown here is derived from an EMBL/GenBank/DDBJ whole genome shotgun (WGS) entry which is preliminary data.</text>
</comment>